<proteinExistence type="predicted"/>
<dbReference type="Pfam" id="PF13280">
    <property type="entry name" value="WYL"/>
    <property type="match status" value="1"/>
</dbReference>
<dbReference type="InterPro" id="IPR026881">
    <property type="entry name" value="WYL_dom"/>
</dbReference>
<dbReference type="InterPro" id="IPR051534">
    <property type="entry name" value="CBASS_pafABC_assoc_protein"/>
</dbReference>
<evidence type="ECO:0000313" key="3">
    <source>
        <dbReference type="Proteomes" id="UP000509623"/>
    </source>
</evidence>
<name>A0ABX6PVU9_9FIRM</name>
<sequence>MMPRDNYQKVKLLYLHELLEQETDEQHPLTTNEICTRLKKDNIPCDRRTLTKDINILNQYGFEVMSMNIGHEKAYYVEDRSFSLPEIKILMDSIQAVAFVTDKKTAELVDKLASLGGVHKADLLKKNLICFNTRKHTNEQIFYNVDTIEEALNNKKKVSLYYFDLNEKAKRVYRKDKKRYVVDPTALIYNDNNYYLMCYSGKYEGVCNYRVDRMEEVHVEDEDVTKEAILRIADAGEYTRQVFKMYGGPVCNCALEFDNALIGVVYDKFGKDTKMLRLSKEKCIATVKIQVSPTFWGWIFQFVGRMRMLSPESLVLEYRDRAKNVFEEGHLQDN</sequence>
<dbReference type="SUPFAM" id="SSF46785">
    <property type="entry name" value="Winged helix' DNA-binding domain"/>
    <property type="match status" value="1"/>
</dbReference>
<reference evidence="3" key="1">
    <citation type="submission" date="2019-11" db="EMBL/GenBank/DDBJ databases">
        <authorList>
            <person name="Ren C."/>
            <person name="Wang H."/>
            <person name="Xu Y."/>
        </authorList>
    </citation>
    <scope>NUCLEOTIDE SEQUENCE [LARGE SCALE GENOMIC DNA]</scope>
    <source>
        <strain evidence="3">JNU-WLY1368</strain>
    </source>
</reference>
<evidence type="ECO:0000313" key="2">
    <source>
        <dbReference type="EMBL" id="QKO30232.1"/>
    </source>
</evidence>
<keyword evidence="3" id="KW-1185">Reference proteome</keyword>
<gene>
    <name evidence="2" type="ORF">GKP14_03910</name>
</gene>
<accession>A0ABX6PVU9</accession>
<dbReference type="InterPro" id="IPR036390">
    <property type="entry name" value="WH_DNA-bd_sf"/>
</dbReference>
<dbReference type="EMBL" id="CP046161">
    <property type="protein sequence ID" value="QKO30232.1"/>
    <property type="molecule type" value="Genomic_DNA"/>
</dbReference>
<dbReference type="PROSITE" id="PS52050">
    <property type="entry name" value="WYL"/>
    <property type="match status" value="1"/>
</dbReference>
<evidence type="ECO:0000259" key="1">
    <source>
        <dbReference type="Pfam" id="PF13280"/>
    </source>
</evidence>
<dbReference type="PANTHER" id="PTHR34580:SF1">
    <property type="entry name" value="PROTEIN PAFC"/>
    <property type="match status" value="1"/>
</dbReference>
<feature type="domain" description="WYL" evidence="1">
    <location>
        <begin position="145"/>
        <end position="219"/>
    </location>
</feature>
<organism evidence="2 3">
    <name type="scientific">Caproicibacterium lactatifermentans</name>
    <dbReference type="NCBI Taxonomy" id="2666138"/>
    <lineage>
        <taxon>Bacteria</taxon>
        <taxon>Bacillati</taxon>
        <taxon>Bacillota</taxon>
        <taxon>Clostridia</taxon>
        <taxon>Eubacteriales</taxon>
        <taxon>Oscillospiraceae</taxon>
        <taxon>Caproicibacterium</taxon>
    </lineage>
</organism>
<dbReference type="PANTHER" id="PTHR34580">
    <property type="match status" value="1"/>
</dbReference>
<dbReference type="Proteomes" id="UP000509623">
    <property type="component" value="Chromosome"/>
</dbReference>
<protein>
    <submittedName>
        <fullName evidence="2">WYL domain-containing protein</fullName>
    </submittedName>
</protein>